<dbReference type="OMA" id="LMNNESA"/>
<gene>
    <name evidence="2" type="ORF">YQE_05128</name>
</gene>
<evidence type="ECO:0000256" key="1">
    <source>
        <dbReference type="SAM" id="MobiDB-lite"/>
    </source>
</evidence>
<feature type="region of interest" description="Disordered" evidence="1">
    <location>
        <begin position="1"/>
        <end position="36"/>
    </location>
</feature>
<dbReference type="AlphaFoldDB" id="N6U9F8"/>
<dbReference type="EMBL" id="KB740914">
    <property type="protein sequence ID" value="ENN78325.1"/>
    <property type="molecule type" value="Genomic_DNA"/>
</dbReference>
<feature type="region of interest" description="Disordered" evidence="1">
    <location>
        <begin position="211"/>
        <end position="240"/>
    </location>
</feature>
<feature type="non-terminal residue" evidence="2">
    <location>
        <position position="1"/>
    </location>
</feature>
<dbReference type="OrthoDB" id="6219513at2759"/>
<feature type="compositionally biased region" description="Polar residues" evidence="1">
    <location>
        <begin position="27"/>
        <end position="36"/>
    </location>
</feature>
<protein>
    <submittedName>
        <fullName evidence="2">Uncharacterized protein</fullName>
    </submittedName>
</protein>
<feature type="compositionally biased region" description="Polar residues" evidence="1">
    <location>
        <begin position="1"/>
        <end position="10"/>
    </location>
</feature>
<dbReference type="HOGENOM" id="CLU_934814_0_0_1"/>
<organism evidence="2">
    <name type="scientific">Dendroctonus ponderosae</name>
    <name type="common">Mountain pine beetle</name>
    <dbReference type="NCBI Taxonomy" id="77166"/>
    <lineage>
        <taxon>Eukaryota</taxon>
        <taxon>Metazoa</taxon>
        <taxon>Ecdysozoa</taxon>
        <taxon>Arthropoda</taxon>
        <taxon>Hexapoda</taxon>
        <taxon>Insecta</taxon>
        <taxon>Pterygota</taxon>
        <taxon>Neoptera</taxon>
        <taxon>Endopterygota</taxon>
        <taxon>Coleoptera</taxon>
        <taxon>Polyphaga</taxon>
        <taxon>Cucujiformia</taxon>
        <taxon>Curculionidae</taxon>
        <taxon>Scolytinae</taxon>
        <taxon>Dendroctonus</taxon>
    </lineage>
</organism>
<sequence length="263" mass="29612">MVRSLASENMDSSEADDYMHQPKSRVPFNSTGTTSLSGMNSISPTPDKYWHSSQPITSDGSTMYPNSQNQFNHKLLRYNQGMHRHFDPSLQGTQSDISSIKYCGESMKFREKDVGSDEYDSAGKVQQAQVGTLKLELPLDDDDYLMPSPQHTQSASTYLDLKNSTDHLANLNIFQNYSELFQNNIDNPEYLMNNESAPDQTVGLPVVDQFEVPPSPGTTEVPTGPYLPPKSSEEESDHECYNDFDRLRRELQPLQKNKDGSIV</sequence>
<evidence type="ECO:0000313" key="2">
    <source>
        <dbReference type="EMBL" id="ENN78325.1"/>
    </source>
</evidence>
<proteinExistence type="predicted"/>
<accession>N6U9F8</accession>
<reference evidence="2" key="1">
    <citation type="journal article" date="2013" name="Genome Biol.">
        <title>Draft genome of the mountain pine beetle, Dendroctonus ponderosae Hopkins, a major forest pest.</title>
        <authorList>
            <person name="Keeling C.I."/>
            <person name="Yuen M.M."/>
            <person name="Liao N.Y."/>
            <person name="Docking T.R."/>
            <person name="Chan S.K."/>
            <person name="Taylor G.A."/>
            <person name="Palmquist D.L."/>
            <person name="Jackman S.D."/>
            <person name="Nguyen A."/>
            <person name="Li M."/>
            <person name="Henderson H."/>
            <person name="Janes J.K."/>
            <person name="Zhao Y."/>
            <person name="Pandoh P."/>
            <person name="Moore R."/>
            <person name="Sperling F.A."/>
            <person name="Huber D.P."/>
            <person name="Birol I."/>
            <person name="Jones S.J."/>
            <person name="Bohlmann J."/>
        </authorList>
    </citation>
    <scope>NUCLEOTIDE SEQUENCE</scope>
</reference>
<name>N6U9F8_DENPD</name>